<gene>
    <name evidence="3" type="ORF">METZ01_LOCUS49580</name>
</gene>
<dbReference type="Gene3D" id="3.20.20.120">
    <property type="entry name" value="Enolase-like C-terminal domain"/>
    <property type="match status" value="1"/>
</dbReference>
<evidence type="ECO:0000259" key="2">
    <source>
        <dbReference type="SMART" id="SM00922"/>
    </source>
</evidence>
<dbReference type="SFLD" id="SFLDG00179">
    <property type="entry name" value="mandelate_racemase"/>
    <property type="match status" value="1"/>
</dbReference>
<organism evidence="3">
    <name type="scientific">marine metagenome</name>
    <dbReference type="NCBI Taxonomy" id="408172"/>
    <lineage>
        <taxon>unclassified sequences</taxon>
        <taxon>metagenomes</taxon>
        <taxon>ecological metagenomes</taxon>
    </lineage>
</organism>
<dbReference type="InterPro" id="IPR034593">
    <property type="entry name" value="DgoD-like"/>
</dbReference>
<sequence length="375" mass="42047">MKISDIKTFIMQGGNRDWVFCKVETDEGVHGWGEGTLERHEEAVESGIKTLALNLIGRDPTEIEKNWQIMYRHGFWRGGVVMGSAMSAIDIALWDLTGKIYGLPVYKMLGGPVRDKVRAYTHASDLRGGQDAVDQGFSAFKTGGWDVGQERFLEADAVDVLYQKIKTMRENLGPDVEIMIDNHGRSRPSLANRQIAAVEEFNITFFEEPVPPDNLDAMEQVRNAGHRTDIATGERLFFRYGFRDILHRRLADVIQPDIAHTGGISEIKRIAQMAEIEYIKFAPHNPNGPIATAASIHVCATVPNFLILETARDMPWHDKVQTAPLQIEDGFFVLPTSPGLGTDLDESVFTERPFHPNKCRRLGSWNAEDNSVNDV</sequence>
<evidence type="ECO:0000256" key="1">
    <source>
        <dbReference type="ARBA" id="ARBA00023239"/>
    </source>
</evidence>
<feature type="domain" description="Mandelate racemase/muconate lactonizing enzyme C-terminal" evidence="2">
    <location>
        <begin position="123"/>
        <end position="228"/>
    </location>
</feature>
<dbReference type="SUPFAM" id="SSF51604">
    <property type="entry name" value="Enolase C-terminal domain-like"/>
    <property type="match status" value="1"/>
</dbReference>
<dbReference type="EMBL" id="UINC01002443">
    <property type="protein sequence ID" value="SUZ96726.1"/>
    <property type="molecule type" value="Genomic_DNA"/>
</dbReference>
<dbReference type="SUPFAM" id="SSF54826">
    <property type="entry name" value="Enolase N-terminal domain-like"/>
    <property type="match status" value="1"/>
</dbReference>
<evidence type="ECO:0000313" key="3">
    <source>
        <dbReference type="EMBL" id="SUZ96726.1"/>
    </source>
</evidence>
<dbReference type="InterPro" id="IPR029065">
    <property type="entry name" value="Enolase_C-like"/>
</dbReference>
<dbReference type="AlphaFoldDB" id="A0A381RY00"/>
<accession>A0A381RY00</accession>
<dbReference type="InterPro" id="IPR036849">
    <property type="entry name" value="Enolase-like_C_sf"/>
</dbReference>
<dbReference type="InterPro" id="IPR029017">
    <property type="entry name" value="Enolase-like_N"/>
</dbReference>
<dbReference type="SMART" id="SM00922">
    <property type="entry name" value="MR_MLE"/>
    <property type="match status" value="1"/>
</dbReference>
<keyword evidence="1" id="KW-0456">Lyase</keyword>
<proteinExistence type="predicted"/>
<protein>
    <recommendedName>
        <fullName evidence="2">Mandelate racemase/muconate lactonizing enzyme C-terminal domain-containing protein</fullName>
    </recommendedName>
</protein>
<dbReference type="NCBIfam" id="NF010624">
    <property type="entry name" value="PRK14017.1"/>
    <property type="match status" value="1"/>
</dbReference>
<dbReference type="Pfam" id="PF02746">
    <property type="entry name" value="MR_MLE_N"/>
    <property type="match status" value="1"/>
</dbReference>
<dbReference type="Gene3D" id="3.30.390.10">
    <property type="entry name" value="Enolase-like, N-terminal domain"/>
    <property type="match status" value="1"/>
</dbReference>
<dbReference type="Pfam" id="PF13378">
    <property type="entry name" value="MR_MLE_C"/>
    <property type="match status" value="1"/>
</dbReference>
<dbReference type="InterPro" id="IPR013341">
    <property type="entry name" value="Mandelate_racemase_N_dom"/>
</dbReference>
<name>A0A381RY00_9ZZZZ</name>
<dbReference type="PANTHER" id="PTHR48080:SF2">
    <property type="entry name" value="D-GALACTONATE DEHYDRATASE"/>
    <property type="match status" value="1"/>
</dbReference>
<dbReference type="PANTHER" id="PTHR48080">
    <property type="entry name" value="D-GALACTONATE DEHYDRATASE-RELATED"/>
    <property type="match status" value="1"/>
</dbReference>
<reference evidence="3" key="1">
    <citation type="submission" date="2018-05" db="EMBL/GenBank/DDBJ databases">
        <authorList>
            <person name="Lanie J.A."/>
            <person name="Ng W.-L."/>
            <person name="Kazmierczak K.M."/>
            <person name="Andrzejewski T.M."/>
            <person name="Davidsen T.M."/>
            <person name="Wayne K.J."/>
            <person name="Tettelin H."/>
            <person name="Glass J.I."/>
            <person name="Rusch D."/>
            <person name="Podicherti R."/>
            <person name="Tsui H.-C.T."/>
            <person name="Winkler M.E."/>
        </authorList>
    </citation>
    <scope>NUCLEOTIDE SEQUENCE</scope>
</reference>
<dbReference type="GO" id="GO:0016829">
    <property type="term" value="F:lyase activity"/>
    <property type="evidence" value="ECO:0007669"/>
    <property type="project" value="UniProtKB-KW"/>
</dbReference>
<dbReference type="SFLD" id="SFLDS00001">
    <property type="entry name" value="Enolase"/>
    <property type="match status" value="1"/>
</dbReference>
<dbReference type="InterPro" id="IPR013342">
    <property type="entry name" value="Mandelate_racemase_C"/>
</dbReference>